<evidence type="ECO:0000313" key="4">
    <source>
        <dbReference type="Proteomes" id="UP001220395"/>
    </source>
</evidence>
<sequence>MAREGTHQFKLDDLDERLGQRVRDARNERGLSRMALAPAAGVSRSTIAHIERGDQRPLPGTLRKIAAVLSLPLFVLAPAWEDAEHVRPKSGTEHPGVGLRAIRRDRKLTIAALAEATGLSVSTISRFERGLHATRKLTCADASGTSYRDQIGIISAELAAALGYASAADLTRACAAIEE</sequence>
<name>A0ABY7TMH4_9SPHN</name>
<evidence type="ECO:0000259" key="2">
    <source>
        <dbReference type="PROSITE" id="PS50943"/>
    </source>
</evidence>
<feature type="domain" description="HTH cro/C1-type" evidence="2">
    <location>
        <begin position="99"/>
        <end position="130"/>
    </location>
</feature>
<dbReference type="Gene3D" id="1.10.260.40">
    <property type="entry name" value="lambda repressor-like DNA-binding domains"/>
    <property type="match status" value="2"/>
</dbReference>
<dbReference type="InterPro" id="IPR001387">
    <property type="entry name" value="Cro/C1-type_HTH"/>
</dbReference>
<dbReference type="InterPro" id="IPR050807">
    <property type="entry name" value="TransReg_Diox_bact_type"/>
</dbReference>
<accession>A0ABY7TMH4</accession>
<dbReference type="PANTHER" id="PTHR46797">
    <property type="entry name" value="HTH-TYPE TRANSCRIPTIONAL REGULATOR"/>
    <property type="match status" value="1"/>
</dbReference>
<dbReference type="InterPro" id="IPR010982">
    <property type="entry name" value="Lambda_DNA-bd_dom_sf"/>
</dbReference>
<reference evidence="3 4" key="1">
    <citation type="submission" date="2023-02" db="EMBL/GenBank/DDBJ databases">
        <title>Genome sequence of Sphingomonas naphthae.</title>
        <authorList>
            <person name="Kim S."/>
            <person name="Heo J."/>
            <person name="Kwon S.-W."/>
        </authorList>
    </citation>
    <scope>NUCLEOTIDE SEQUENCE [LARGE SCALE GENOMIC DNA]</scope>
    <source>
        <strain evidence="3 4">KACC 18716</strain>
    </source>
</reference>
<gene>
    <name evidence="3" type="ORF">PQ455_02895</name>
</gene>
<dbReference type="RefSeq" id="WP_273689041.1">
    <property type="nucleotide sequence ID" value="NZ_CP117411.1"/>
</dbReference>
<keyword evidence="4" id="KW-1185">Reference proteome</keyword>
<organism evidence="3 4">
    <name type="scientific">Sphingomonas naphthae</name>
    <dbReference type="NCBI Taxonomy" id="1813468"/>
    <lineage>
        <taxon>Bacteria</taxon>
        <taxon>Pseudomonadati</taxon>
        <taxon>Pseudomonadota</taxon>
        <taxon>Alphaproteobacteria</taxon>
        <taxon>Sphingomonadales</taxon>
        <taxon>Sphingomonadaceae</taxon>
        <taxon>Sphingomonas</taxon>
    </lineage>
</organism>
<keyword evidence="1" id="KW-0238">DNA-binding</keyword>
<evidence type="ECO:0000313" key="3">
    <source>
        <dbReference type="EMBL" id="WCT74196.1"/>
    </source>
</evidence>
<dbReference type="SMART" id="SM00530">
    <property type="entry name" value="HTH_XRE"/>
    <property type="match status" value="2"/>
</dbReference>
<dbReference type="PROSITE" id="PS50943">
    <property type="entry name" value="HTH_CROC1"/>
    <property type="match status" value="2"/>
</dbReference>
<dbReference type="CDD" id="cd00093">
    <property type="entry name" value="HTH_XRE"/>
    <property type="match status" value="2"/>
</dbReference>
<dbReference type="PANTHER" id="PTHR46797:SF1">
    <property type="entry name" value="METHYLPHOSPHONATE SYNTHASE"/>
    <property type="match status" value="1"/>
</dbReference>
<feature type="domain" description="HTH cro/C1-type" evidence="2">
    <location>
        <begin position="22"/>
        <end position="76"/>
    </location>
</feature>
<proteinExistence type="predicted"/>
<evidence type="ECO:0000256" key="1">
    <source>
        <dbReference type="ARBA" id="ARBA00023125"/>
    </source>
</evidence>
<dbReference type="Proteomes" id="UP001220395">
    <property type="component" value="Chromosome"/>
</dbReference>
<dbReference type="SUPFAM" id="SSF47413">
    <property type="entry name" value="lambda repressor-like DNA-binding domains"/>
    <property type="match status" value="2"/>
</dbReference>
<dbReference type="EMBL" id="CP117411">
    <property type="protein sequence ID" value="WCT74196.1"/>
    <property type="molecule type" value="Genomic_DNA"/>
</dbReference>
<dbReference type="Pfam" id="PF01381">
    <property type="entry name" value="HTH_3"/>
    <property type="match status" value="2"/>
</dbReference>
<protein>
    <submittedName>
        <fullName evidence="3">Helix-turn-helix transcriptional regulator</fullName>
    </submittedName>
</protein>